<evidence type="ECO:0000259" key="1">
    <source>
        <dbReference type="Pfam" id="PF10090"/>
    </source>
</evidence>
<gene>
    <name evidence="2" type="ORF">Bealeia1_00267</name>
</gene>
<accession>A0ABZ2C0Q0</accession>
<dbReference type="Pfam" id="PF10090">
    <property type="entry name" value="HPTransfase"/>
    <property type="match status" value="1"/>
</dbReference>
<dbReference type="InterPro" id="IPR018762">
    <property type="entry name" value="ChpT_C"/>
</dbReference>
<name>A0ABZ2C0Q0_9PROT</name>
<dbReference type="EMBL" id="CP133270">
    <property type="protein sequence ID" value="WVX66096.1"/>
    <property type="molecule type" value="Genomic_DNA"/>
</dbReference>
<dbReference type="Gene3D" id="1.10.287.130">
    <property type="match status" value="1"/>
</dbReference>
<reference evidence="2 3" key="1">
    <citation type="journal article" date="2024" name="Environ. Microbiol.">
        <title>Novel evolutionary insights on the interactions of the Holosporales (Alphaproteobacteria) with eukaryotic hosts from comparative genomics.</title>
        <authorList>
            <person name="Giovannini M."/>
            <person name="Petroni G."/>
            <person name="Castelli M."/>
        </authorList>
    </citation>
    <scope>NUCLEOTIDE SEQUENCE [LARGE SCALE GENOMIC DNA]</scope>
    <source>
        <strain evidence="2 3">US_Bl 15I1</strain>
    </source>
</reference>
<dbReference type="Gene3D" id="3.30.565.10">
    <property type="entry name" value="Histidine kinase-like ATPase, C-terminal domain"/>
    <property type="match status" value="1"/>
</dbReference>
<dbReference type="Proteomes" id="UP001330434">
    <property type="component" value="Chromosome"/>
</dbReference>
<dbReference type="RefSeq" id="WP_331256631.1">
    <property type="nucleotide sequence ID" value="NZ_CP133270.1"/>
</dbReference>
<sequence length="212" mass="23415">MRDEKLIFAELLCSRLCHDLITPVGAINTGLELFDEHAGGKSGDSEEILNLIRQSAIAASSRLSFYRAAFGSSGGGIALGDVKRHVERFFTPSKLTFSWEEPFEPNLNIPQWGRLLLNIVLWINECAPRGGELKIKVPQEHHLCAEIELEGDHITVSPDGKSALLGEAPLKDLTPRTIQPYLLSLLGKSANVVFEITQTNARRIVFVAKKKT</sequence>
<dbReference type="InterPro" id="IPR036890">
    <property type="entry name" value="HATPase_C_sf"/>
</dbReference>
<protein>
    <submittedName>
        <fullName evidence="2">Histidine phosphotransferase C-terminal domain</fullName>
    </submittedName>
</protein>
<proteinExistence type="predicted"/>
<evidence type="ECO:0000313" key="3">
    <source>
        <dbReference type="Proteomes" id="UP001330434"/>
    </source>
</evidence>
<feature type="domain" description="Histidine phosphotransferase ChpT C-terminal" evidence="1">
    <location>
        <begin position="80"/>
        <end position="199"/>
    </location>
</feature>
<keyword evidence="3" id="KW-1185">Reference proteome</keyword>
<evidence type="ECO:0000313" key="2">
    <source>
        <dbReference type="EMBL" id="WVX66096.1"/>
    </source>
</evidence>
<organism evidence="2 3">
    <name type="scientific">Candidatus Bealeia paramacronuclearis</name>
    <dbReference type="NCBI Taxonomy" id="1921001"/>
    <lineage>
        <taxon>Bacteria</taxon>
        <taxon>Pseudomonadati</taxon>
        <taxon>Pseudomonadota</taxon>
        <taxon>Alphaproteobacteria</taxon>
        <taxon>Holosporales</taxon>
        <taxon>Holosporaceae</taxon>
        <taxon>Candidatus Bealeia</taxon>
    </lineage>
</organism>